<evidence type="ECO:0000313" key="5">
    <source>
        <dbReference type="Proteomes" id="UP001152797"/>
    </source>
</evidence>
<dbReference type="GO" id="GO:0016579">
    <property type="term" value="P:protein deubiquitination"/>
    <property type="evidence" value="ECO:0007669"/>
    <property type="project" value="TreeGrafter"/>
</dbReference>
<reference evidence="4 5" key="2">
    <citation type="submission" date="2024-05" db="EMBL/GenBank/DDBJ databases">
        <authorList>
            <person name="Chen Y."/>
            <person name="Shah S."/>
            <person name="Dougan E. K."/>
            <person name="Thang M."/>
            <person name="Chan C."/>
        </authorList>
    </citation>
    <scope>NUCLEOTIDE SEQUENCE [LARGE SCALE GENOMIC DNA]</scope>
</reference>
<dbReference type="InterPro" id="IPR003323">
    <property type="entry name" value="OTU_dom"/>
</dbReference>
<evidence type="ECO:0000313" key="3">
    <source>
        <dbReference type="EMBL" id="CAI3988978.1"/>
    </source>
</evidence>
<feature type="domain" description="OTU" evidence="2">
    <location>
        <begin position="438"/>
        <end position="563"/>
    </location>
</feature>
<dbReference type="SUPFAM" id="SSF54001">
    <property type="entry name" value="Cysteine proteinases"/>
    <property type="match status" value="1"/>
</dbReference>
<feature type="region of interest" description="Disordered" evidence="1">
    <location>
        <begin position="237"/>
        <end position="305"/>
    </location>
</feature>
<dbReference type="InterPro" id="IPR050704">
    <property type="entry name" value="Peptidase_C85-like"/>
</dbReference>
<proteinExistence type="predicted"/>
<dbReference type="PANTHER" id="PTHR12419">
    <property type="entry name" value="OTU DOMAIN CONTAINING PROTEIN"/>
    <property type="match status" value="1"/>
</dbReference>
<organism evidence="3">
    <name type="scientific">Cladocopium goreaui</name>
    <dbReference type="NCBI Taxonomy" id="2562237"/>
    <lineage>
        <taxon>Eukaryota</taxon>
        <taxon>Sar</taxon>
        <taxon>Alveolata</taxon>
        <taxon>Dinophyceae</taxon>
        <taxon>Suessiales</taxon>
        <taxon>Symbiodiniaceae</taxon>
        <taxon>Cladocopium</taxon>
    </lineage>
</organism>
<dbReference type="PROSITE" id="PS50802">
    <property type="entry name" value="OTU"/>
    <property type="match status" value="1"/>
</dbReference>
<comment type="caution">
    <text evidence="3">The sequence shown here is derived from an EMBL/GenBank/DDBJ whole genome shotgun (WGS) entry which is preliminary data.</text>
</comment>
<feature type="compositionally biased region" description="Low complexity" evidence="1">
    <location>
        <begin position="278"/>
        <end position="299"/>
    </location>
</feature>
<gene>
    <name evidence="3" type="ORF">C1SCF055_LOCUS16086</name>
</gene>
<dbReference type="OrthoDB" id="415023at2759"/>
<dbReference type="AlphaFoldDB" id="A0A9P1CDA0"/>
<protein>
    <submittedName>
        <fullName evidence="4">OTU domain-containing protein</fullName>
    </submittedName>
</protein>
<dbReference type="InterPro" id="IPR038765">
    <property type="entry name" value="Papain-like_cys_pep_sf"/>
</dbReference>
<evidence type="ECO:0000259" key="2">
    <source>
        <dbReference type="PROSITE" id="PS50802"/>
    </source>
</evidence>
<dbReference type="Proteomes" id="UP001152797">
    <property type="component" value="Unassembled WGS sequence"/>
</dbReference>
<dbReference type="CDD" id="cd22744">
    <property type="entry name" value="OTU"/>
    <property type="match status" value="1"/>
</dbReference>
<dbReference type="Gene3D" id="3.90.70.80">
    <property type="match status" value="1"/>
</dbReference>
<dbReference type="GO" id="GO:0004843">
    <property type="term" value="F:cysteine-type deubiquitinase activity"/>
    <property type="evidence" value="ECO:0007669"/>
    <property type="project" value="TreeGrafter"/>
</dbReference>
<dbReference type="EMBL" id="CAMXCT020001322">
    <property type="protein sequence ID" value="CAL1142353.1"/>
    <property type="molecule type" value="Genomic_DNA"/>
</dbReference>
<dbReference type="Pfam" id="PF02338">
    <property type="entry name" value="OTU"/>
    <property type="match status" value="1"/>
</dbReference>
<sequence length="564" mass="62455">MTLMEFVEVFTLVDNMPKCRSIGQTHPDSLQQIEGMGEIAALPLSALLSVHLLARDLYALTAGASIQTRDTGEEYTASWELPESLRSHLEELKEECPEVLAMICRLVARCVYLAVDLPVAILASEDDEPKDPHPLASLVKEMDIVDELEALCEGKGENVKQLLLQPVPADLKCWSPWKEGHVIAALKEYTTWWSQIRGPFLAAPTGTSVSMAADPAVDGGMVKGWVSVEWRQPTFGTASAKKATRMSAVAQEESHDSDSSDSDDDEWELISGTKTPDSAASAASAAPATQNNTSNTSNSIGAKGEVPRTQAAPALGSRPPVAQGVHQALELQGSDFVRDVLQRFMDSRRTRQSSRVVIRNEVAESLALAWENESDMGEVLESLLAVLGESLELEGRPVLVAQFREYFAKQQKRDNTPHNFGLPELSHLQRCILRAKSWTLQRSPSDGHCQFHAVGYAVNESHQRVRANALQWMKDHRADCEAFVLQDEKANKEHAFDEFLQGIAGIDWGNNLTLYALAHHYKREICVLTDNVINPWLRIEPTFGNPIHVVFYAELHYDAVQMRA</sequence>
<dbReference type="EMBL" id="CAMXCT010001322">
    <property type="protein sequence ID" value="CAI3988978.1"/>
    <property type="molecule type" value="Genomic_DNA"/>
</dbReference>
<name>A0A9P1CDA0_9DINO</name>
<reference evidence="3" key="1">
    <citation type="submission" date="2022-10" db="EMBL/GenBank/DDBJ databases">
        <authorList>
            <person name="Chen Y."/>
            <person name="Dougan E. K."/>
            <person name="Chan C."/>
            <person name="Rhodes N."/>
            <person name="Thang M."/>
        </authorList>
    </citation>
    <scope>NUCLEOTIDE SEQUENCE</scope>
</reference>
<dbReference type="EMBL" id="CAMXCT030001322">
    <property type="protein sequence ID" value="CAL4776290.1"/>
    <property type="molecule type" value="Genomic_DNA"/>
</dbReference>
<keyword evidence="5" id="KW-1185">Reference proteome</keyword>
<evidence type="ECO:0000256" key="1">
    <source>
        <dbReference type="SAM" id="MobiDB-lite"/>
    </source>
</evidence>
<feature type="compositionally biased region" description="Acidic residues" evidence="1">
    <location>
        <begin position="259"/>
        <end position="268"/>
    </location>
</feature>
<evidence type="ECO:0000313" key="4">
    <source>
        <dbReference type="EMBL" id="CAL4776290.1"/>
    </source>
</evidence>
<accession>A0A9P1CDA0</accession>